<feature type="region of interest" description="Disordered" evidence="1">
    <location>
        <begin position="90"/>
        <end position="113"/>
    </location>
</feature>
<dbReference type="EMBL" id="MU001503">
    <property type="protein sequence ID" value="KAF2442759.1"/>
    <property type="molecule type" value="Genomic_DNA"/>
</dbReference>
<dbReference type="Proteomes" id="UP000799764">
    <property type="component" value="Unassembled WGS sequence"/>
</dbReference>
<name>A0A9P4U8W6_9PLEO</name>
<keyword evidence="3" id="KW-1185">Reference proteome</keyword>
<accession>A0A9P4U8W6</accession>
<comment type="caution">
    <text evidence="2">The sequence shown here is derived from an EMBL/GenBank/DDBJ whole genome shotgun (WGS) entry which is preliminary data.</text>
</comment>
<evidence type="ECO:0000256" key="1">
    <source>
        <dbReference type="SAM" id="MobiDB-lite"/>
    </source>
</evidence>
<organism evidence="2 3">
    <name type="scientific">Karstenula rhodostoma CBS 690.94</name>
    <dbReference type="NCBI Taxonomy" id="1392251"/>
    <lineage>
        <taxon>Eukaryota</taxon>
        <taxon>Fungi</taxon>
        <taxon>Dikarya</taxon>
        <taxon>Ascomycota</taxon>
        <taxon>Pezizomycotina</taxon>
        <taxon>Dothideomycetes</taxon>
        <taxon>Pleosporomycetidae</taxon>
        <taxon>Pleosporales</taxon>
        <taxon>Massarineae</taxon>
        <taxon>Didymosphaeriaceae</taxon>
        <taxon>Karstenula</taxon>
    </lineage>
</organism>
<evidence type="ECO:0000313" key="2">
    <source>
        <dbReference type="EMBL" id="KAF2442759.1"/>
    </source>
</evidence>
<reference evidence="2" key="1">
    <citation type="journal article" date="2020" name="Stud. Mycol.">
        <title>101 Dothideomycetes genomes: a test case for predicting lifestyles and emergence of pathogens.</title>
        <authorList>
            <person name="Haridas S."/>
            <person name="Albert R."/>
            <person name="Binder M."/>
            <person name="Bloem J."/>
            <person name="Labutti K."/>
            <person name="Salamov A."/>
            <person name="Andreopoulos B."/>
            <person name="Baker S."/>
            <person name="Barry K."/>
            <person name="Bills G."/>
            <person name="Bluhm B."/>
            <person name="Cannon C."/>
            <person name="Castanera R."/>
            <person name="Culley D."/>
            <person name="Daum C."/>
            <person name="Ezra D."/>
            <person name="Gonzalez J."/>
            <person name="Henrissat B."/>
            <person name="Kuo A."/>
            <person name="Liang C."/>
            <person name="Lipzen A."/>
            <person name="Lutzoni F."/>
            <person name="Magnuson J."/>
            <person name="Mondo S."/>
            <person name="Nolan M."/>
            <person name="Ohm R."/>
            <person name="Pangilinan J."/>
            <person name="Park H.-J."/>
            <person name="Ramirez L."/>
            <person name="Alfaro M."/>
            <person name="Sun H."/>
            <person name="Tritt A."/>
            <person name="Yoshinaga Y."/>
            <person name="Zwiers L.-H."/>
            <person name="Turgeon B."/>
            <person name="Goodwin S."/>
            <person name="Spatafora J."/>
            <person name="Crous P."/>
            <person name="Grigoriev I."/>
        </authorList>
    </citation>
    <scope>NUCLEOTIDE SEQUENCE</scope>
    <source>
        <strain evidence="2">CBS 690.94</strain>
    </source>
</reference>
<evidence type="ECO:0000313" key="3">
    <source>
        <dbReference type="Proteomes" id="UP000799764"/>
    </source>
</evidence>
<dbReference type="AlphaFoldDB" id="A0A9P4U8W6"/>
<protein>
    <submittedName>
        <fullName evidence="2">Uncharacterized protein</fullName>
    </submittedName>
</protein>
<sequence>MVLGISCLSTGNRTAFPRLLALLLARRLIYMTGYLEFRARGGIQQRNSNRAHLDATASWLVPLPRMYPRTWMHLRARCIRSASSVRGSHTAASDCAQRDRANQDQGGRCLHKERSKRRRTMWTHWWTGILSSASRALAFACSQTLQRVDMHTIMPQGLD</sequence>
<proteinExistence type="predicted"/>
<gene>
    <name evidence="2" type="ORF">P171DRAFT_48892</name>
</gene>